<keyword evidence="7" id="KW-1185">Reference proteome</keyword>
<feature type="signal peptide" evidence="4">
    <location>
        <begin position="1"/>
        <end position="25"/>
    </location>
</feature>
<dbReference type="PANTHER" id="PTHR30024:SF47">
    <property type="entry name" value="TAURINE-BINDING PERIPLASMIC PROTEIN"/>
    <property type="match status" value="1"/>
</dbReference>
<evidence type="ECO:0000313" key="7">
    <source>
        <dbReference type="Proteomes" id="UP001379444"/>
    </source>
</evidence>
<dbReference type="PANTHER" id="PTHR30024">
    <property type="entry name" value="ALIPHATIC SULFONATES-BINDING PROTEIN-RELATED"/>
    <property type="match status" value="1"/>
</dbReference>
<evidence type="ECO:0000256" key="4">
    <source>
        <dbReference type="SAM" id="SignalP"/>
    </source>
</evidence>
<reference evidence="6 7" key="1">
    <citation type="journal article" date="2024" name="Front. Plant Sci.">
        <title>Comprehensive phenomic and genomic studies of the species, Pectobacterium cacticida and proposal for reclassification as Alcorniella cacticida comb. nov.</title>
        <authorList>
            <person name="Jonca J."/>
            <person name="Pirhonen M."/>
            <person name="Waleron M.M."/>
            <person name="Gawor J."/>
            <person name="Mrozik A."/>
            <person name="Smoktunowicz M."/>
            <person name="Waleron K."/>
            <person name="Waleron M."/>
        </authorList>
    </citation>
    <scope>NUCLEOTIDE SEQUENCE [LARGE SCALE GENOMIC DNA]</scope>
    <source>
        <strain evidence="6 7">DPMP6</strain>
    </source>
</reference>
<proteinExistence type="inferred from homology"/>
<evidence type="ECO:0000256" key="1">
    <source>
        <dbReference type="ARBA" id="ARBA00004418"/>
    </source>
</evidence>
<feature type="chain" id="PRO_5046685103" evidence="4">
    <location>
        <begin position="26"/>
        <end position="312"/>
    </location>
</feature>
<sequence length="312" mass="34208">MKKISMYFKAITIILCSFGFNSAFADEPVKLAWTPGPSAPQVAIATEDNLWKESGVAVTPVSFTSGREALEALIGQGAGYAIVSEFSAATALARGQDLVILASLATYNGNKIIINKKSGANDIAGLNGKKVGLTIGTQMQYIFEQVMGNTKVTYVNVAPSDMPLALIREDIDAALMFDTFYNQTQLMLGEDYAEVPMLDQVNQFLLVSTSNYLKEHQDETFKLIAALKKSDAKVNDTHQVARYINSALQDAVSTDNIVKMLPAYHYGVKSADSALPIMLKEQKWMSDKQLINNQDKKVNFADHIDSTYLNSH</sequence>
<protein>
    <submittedName>
        <fullName evidence="6">ABC transporter substrate-binding protein</fullName>
    </submittedName>
</protein>
<comment type="similarity">
    <text evidence="2">Belongs to the bacterial solute-binding protein SsuA/TauA family.</text>
</comment>
<accession>A0ABZ2GB77</accession>
<organism evidence="6 7">
    <name type="scientific">Pectobacterium cacticida</name>
    <dbReference type="NCBI Taxonomy" id="69221"/>
    <lineage>
        <taxon>Bacteria</taxon>
        <taxon>Pseudomonadati</taxon>
        <taxon>Pseudomonadota</taxon>
        <taxon>Gammaproteobacteria</taxon>
        <taxon>Enterobacterales</taxon>
        <taxon>Pectobacteriaceae</taxon>
        <taxon>Pectobacterium</taxon>
    </lineage>
</organism>
<evidence type="ECO:0000256" key="2">
    <source>
        <dbReference type="ARBA" id="ARBA00010742"/>
    </source>
</evidence>
<comment type="subcellular location">
    <subcellularLocation>
        <location evidence="1">Periplasm</location>
    </subcellularLocation>
</comment>
<dbReference type="RefSeq" id="WP_264497258.1">
    <property type="nucleotide sequence ID" value="NZ_CP109947.1"/>
</dbReference>
<evidence type="ECO:0000313" key="6">
    <source>
        <dbReference type="EMBL" id="WWO38732.1"/>
    </source>
</evidence>
<dbReference type="Pfam" id="PF09084">
    <property type="entry name" value="NMT1"/>
    <property type="match status" value="1"/>
</dbReference>
<dbReference type="SUPFAM" id="SSF53850">
    <property type="entry name" value="Periplasmic binding protein-like II"/>
    <property type="match status" value="1"/>
</dbReference>
<dbReference type="Proteomes" id="UP001379444">
    <property type="component" value="Chromosome"/>
</dbReference>
<evidence type="ECO:0000256" key="3">
    <source>
        <dbReference type="ARBA" id="ARBA00022729"/>
    </source>
</evidence>
<gene>
    <name evidence="6" type="ORF">QNA12_01485</name>
</gene>
<dbReference type="InterPro" id="IPR015168">
    <property type="entry name" value="SsuA/THI5"/>
</dbReference>
<dbReference type="EMBL" id="CP125967">
    <property type="protein sequence ID" value="WWO38732.1"/>
    <property type="molecule type" value="Genomic_DNA"/>
</dbReference>
<keyword evidence="3 4" id="KW-0732">Signal</keyword>
<feature type="domain" description="SsuA/THI5-like" evidence="5">
    <location>
        <begin position="44"/>
        <end position="230"/>
    </location>
</feature>
<evidence type="ECO:0000259" key="5">
    <source>
        <dbReference type="Pfam" id="PF09084"/>
    </source>
</evidence>
<dbReference type="Gene3D" id="3.40.190.10">
    <property type="entry name" value="Periplasmic binding protein-like II"/>
    <property type="match status" value="2"/>
</dbReference>
<name>A0ABZ2GB77_9GAMM</name>